<dbReference type="Gene3D" id="2.60.40.10">
    <property type="entry name" value="Immunoglobulins"/>
    <property type="match status" value="2"/>
</dbReference>
<dbReference type="InterPro" id="IPR013783">
    <property type="entry name" value="Ig-like_fold"/>
</dbReference>
<dbReference type="GO" id="GO:0000272">
    <property type="term" value="P:polysaccharide catabolic process"/>
    <property type="evidence" value="ECO:0007669"/>
    <property type="project" value="UniProtKB-KW"/>
</dbReference>
<feature type="domain" description="Fibronectin type-III" evidence="5">
    <location>
        <begin position="45"/>
        <end position="132"/>
    </location>
</feature>
<feature type="region of interest" description="Disordered" evidence="3">
    <location>
        <begin position="269"/>
        <end position="288"/>
    </location>
</feature>
<keyword evidence="1" id="KW-0378">Hydrolase</keyword>
<dbReference type="InterPro" id="IPR006311">
    <property type="entry name" value="TAT_signal"/>
</dbReference>
<dbReference type="InterPro" id="IPR012938">
    <property type="entry name" value="Glc/Sorbosone_DH"/>
</dbReference>
<dbReference type="CDD" id="cd00063">
    <property type="entry name" value="FN3"/>
    <property type="match status" value="2"/>
</dbReference>
<keyword evidence="7" id="KW-1185">Reference proteome</keyword>
<dbReference type="PANTHER" id="PTHR19328">
    <property type="entry name" value="HEDGEHOG-INTERACTING PROTEIN"/>
    <property type="match status" value="1"/>
</dbReference>
<evidence type="ECO:0000259" key="5">
    <source>
        <dbReference type="PROSITE" id="PS50853"/>
    </source>
</evidence>
<dbReference type="OrthoDB" id="9770043at2"/>
<evidence type="ECO:0000313" key="7">
    <source>
        <dbReference type="Proteomes" id="UP000256269"/>
    </source>
</evidence>
<sequence>MAPRTRRSLAVAGALLAGALAAGLTLTAVEPALASTQAPAAVPTPPSNLKASNITETTVDLAWNASTSSVGLAAYDIYHDGQLTKSVDGKTLKATVTGLTQNTSYGFYINARDTKGGVSQASNTVQVTTKKSSDNTPPTAPTGLKVAGVTANSISLTWTKSTDNVGVTGYTVLEGSSQVGLATTNSFTVQGLAPNSSHTYTVTARDAAGNASKPSAAVTGKTSGGGGGSGTTPGQVTKVADDSDVPWGLVTLPDGTILFNERDTHNLIHLDPKTGTKTTAGTVPGVSGTNGEGGLLGLELSPTFTSDSWIYAYFTTASDNRIARFKYTNGKLDASSQQVLLKGILRNQFHNGGRLRFGPDGKLYAGVGDGENGNNAQDLNSLNGKILRLNPDGSVPSDNPFPGKYVWSYGHRNVEGLAFDSKGRLWEAELGNSIMDELNLIQKGGDYGWPSCEGTSGSGCGNSKFVKPVQTWPVANASPSGLAIVHDVLFMAALRGQRLYRMQITGDSTTKPVAYFDGTYGRLRTVEPAPDGGLWLTNSSGDKDSTPNNSKDAIFHVQLN</sequence>
<keyword evidence="2" id="KW-0119">Carbohydrate metabolism</keyword>
<evidence type="ECO:0000256" key="4">
    <source>
        <dbReference type="SAM" id="SignalP"/>
    </source>
</evidence>
<dbReference type="SUPFAM" id="SSF49265">
    <property type="entry name" value="Fibronectin type III"/>
    <property type="match status" value="1"/>
</dbReference>
<dbReference type="PROSITE" id="PS51318">
    <property type="entry name" value="TAT"/>
    <property type="match status" value="1"/>
</dbReference>
<feature type="signal peptide" evidence="4">
    <location>
        <begin position="1"/>
        <end position="34"/>
    </location>
</feature>
<proteinExistence type="predicted"/>
<name>A0A3E0HZK1_9PSEU</name>
<dbReference type="SUPFAM" id="SSF50952">
    <property type="entry name" value="Soluble quinoprotein glucose dehydrogenase"/>
    <property type="match status" value="1"/>
</dbReference>
<evidence type="ECO:0000256" key="3">
    <source>
        <dbReference type="SAM" id="MobiDB-lite"/>
    </source>
</evidence>
<dbReference type="EMBL" id="QUNO01000003">
    <property type="protein sequence ID" value="REH51740.1"/>
    <property type="molecule type" value="Genomic_DNA"/>
</dbReference>
<protein>
    <submittedName>
        <fullName evidence="6">Glucose/arabinose dehydrogenase</fullName>
    </submittedName>
</protein>
<comment type="caution">
    <text evidence="6">The sequence shown here is derived from an EMBL/GenBank/DDBJ whole genome shotgun (WGS) entry which is preliminary data.</text>
</comment>
<evidence type="ECO:0000256" key="2">
    <source>
        <dbReference type="ARBA" id="ARBA00023326"/>
    </source>
</evidence>
<dbReference type="RefSeq" id="WP_116173790.1">
    <property type="nucleotide sequence ID" value="NZ_CP144375.1"/>
</dbReference>
<keyword evidence="4" id="KW-0732">Signal</keyword>
<dbReference type="Proteomes" id="UP000256269">
    <property type="component" value="Unassembled WGS sequence"/>
</dbReference>
<dbReference type="InterPro" id="IPR011042">
    <property type="entry name" value="6-blade_b-propeller_TolB-like"/>
</dbReference>
<reference evidence="6 7" key="1">
    <citation type="submission" date="2018-08" db="EMBL/GenBank/DDBJ databases">
        <title>Genomic Encyclopedia of Archaeal and Bacterial Type Strains, Phase II (KMG-II): from individual species to whole genera.</title>
        <authorList>
            <person name="Goeker M."/>
        </authorList>
    </citation>
    <scope>NUCLEOTIDE SEQUENCE [LARGE SCALE GENOMIC DNA]</scope>
    <source>
        <strain evidence="6 7">DSM 45791</strain>
    </source>
</reference>
<keyword evidence="2" id="KW-0624">Polysaccharide degradation</keyword>
<evidence type="ECO:0000313" key="6">
    <source>
        <dbReference type="EMBL" id="REH51740.1"/>
    </source>
</evidence>
<dbReference type="InterPro" id="IPR011041">
    <property type="entry name" value="Quinoprot_gluc/sorb_DH_b-prop"/>
</dbReference>
<dbReference type="Gene3D" id="2.120.10.30">
    <property type="entry name" value="TolB, C-terminal domain"/>
    <property type="match status" value="1"/>
</dbReference>
<dbReference type="Pfam" id="PF07995">
    <property type="entry name" value="GSDH"/>
    <property type="match status" value="1"/>
</dbReference>
<dbReference type="GO" id="GO:0016798">
    <property type="term" value="F:hydrolase activity, acting on glycosyl bonds"/>
    <property type="evidence" value="ECO:0007669"/>
    <property type="project" value="UniProtKB-KW"/>
</dbReference>
<dbReference type="PROSITE" id="PS50853">
    <property type="entry name" value="FN3"/>
    <property type="match status" value="2"/>
</dbReference>
<feature type="region of interest" description="Disordered" evidence="3">
    <location>
        <begin position="206"/>
        <end position="240"/>
    </location>
</feature>
<feature type="chain" id="PRO_5017633604" evidence="4">
    <location>
        <begin position="35"/>
        <end position="560"/>
    </location>
</feature>
<feature type="domain" description="Fibronectin type-III" evidence="5">
    <location>
        <begin position="140"/>
        <end position="225"/>
    </location>
</feature>
<dbReference type="InterPro" id="IPR003961">
    <property type="entry name" value="FN3_dom"/>
</dbReference>
<evidence type="ECO:0000256" key="1">
    <source>
        <dbReference type="ARBA" id="ARBA00023295"/>
    </source>
</evidence>
<dbReference type="AlphaFoldDB" id="A0A3E0HZK1"/>
<dbReference type="PANTHER" id="PTHR19328:SF13">
    <property type="entry name" value="HIPL1 PROTEIN"/>
    <property type="match status" value="1"/>
</dbReference>
<gene>
    <name evidence="6" type="ORF">BCF44_103189</name>
</gene>
<dbReference type="SMART" id="SM00060">
    <property type="entry name" value="FN3"/>
    <property type="match status" value="2"/>
</dbReference>
<feature type="compositionally biased region" description="Gly residues" evidence="3">
    <location>
        <begin position="222"/>
        <end position="231"/>
    </location>
</feature>
<organism evidence="6 7">
    <name type="scientific">Kutzneria buriramensis</name>
    <dbReference type="NCBI Taxonomy" id="1045776"/>
    <lineage>
        <taxon>Bacteria</taxon>
        <taxon>Bacillati</taxon>
        <taxon>Actinomycetota</taxon>
        <taxon>Actinomycetes</taxon>
        <taxon>Pseudonocardiales</taxon>
        <taxon>Pseudonocardiaceae</taxon>
        <taxon>Kutzneria</taxon>
    </lineage>
</organism>
<accession>A0A3E0HZK1</accession>
<dbReference type="InterPro" id="IPR036116">
    <property type="entry name" value="FN3_sf"/>
</dbReference>
<dbReference type="Pfam" id="PF00041">
    <property type="entry name" value="fn3"/>
    <property type="match status" value="2"/>
</dbReference>
<keyword evidence="1" id="KW-0326">Glycosidase</keyword>